<evidence type="ECO:0000313" key="1">
    <source>
        <dbReference type="EMBL" id="CAD0084917.1"/>
    </source>
</evidence>
<organism evidence="1 2">
    <name type="scientific">Aureobasidium vineae</name>
    <dbReference type="NCBI Taxonomy" id="2773715"/>
    <lineage>
        <taxon>Eukaryota</taxon>
        <taxon>Fungi</taxon>
        <taxon>Dikarya</taxon>
        <taxon>Ascomycota</taxon>
        <taxon>Pezizomycotina</taxon>
        <taxon>Dothideomycetes</taxon>
        <taxon>Dothideomycetidae</taxon>
        <taxon>Dothideales</taxon>
        <taxon>Saccotheciaceae</taxon>
        <taxon>Aureobasidium</taxon>
    </lineage>
</organism>
<accession>A0A9N8P7S2</accession>
<dbReference type="EMBL" id="CAIJEN010000004">
    <property type="protein sequence ID" value="CAD0084917.1"/>
    <property type="molecule type" value="Genomic_DNA"/>
</dbReference>
<protein>
    <submittedName>
        <fullName evidence="1">Uncharacterized protein</fullName>
    </submittedName>
</protein>
<comment type="caution">
    <text evidence="1">The sequence shown here is derived from an EMBL/GenBank/DDBJ whole genome shotgun (WGS) entry which is preliminary data.</text>
</comment>
<name>A0A9N8P7S2_9PEZI</name>
<keyword evidence="2" id="KW-1185">Reference proteome</keyword>
<proteinExistence type="predicted"/>
<dbReference type="AlphaFoldDB" id="A0A9N8P7S2"/>
<evidence type="ECO:0000313" key="2">
    <source>
        <dbReference type="Proteomes" id="UP000716446"/>
    </source>
</evidence>
<sequence length="60" mass="6655">MAIKRGHRGTSRQCLRRHWREAIKRLEHRAAVAAAAAATIEPQAPIDSSAGVSFRSNEIF</sequence>
<gene>
    <name evidence="1" type="ORF">AWRI4619_LOCUS3484</name>
</gene>
<reference evidence="1" key="1">
    <citation type="submission" date="2020-06" db="EMBL/GenBank/DDBJ databases">
        <authorList>
            <person name="Onetto C."/>
        </authorList>
    </citation>
    <scope>NUCLEOTIDE SEQUENCE</scope>
</reference>
<dbReference type="Proteomes" id="UP000716446">
    <property type="component" value="Unassembled WGS sequence"/>
</dbReference>